<keyword evidence="1" id="KW-1003">Cell membrane</keyword>
<reference evidence="6 7" key="1">
    <citation type="submission" date="2016-10" db="EMBL/GenBank/DDBJ databases">
        <authorList>
            <person name="de Groot N.N."/>
        </authorList>
    </citation>
    <scope>NUCLEOTIDE SEQUENCE [LARGE SCALE GENOMIC DNA]</scope>
    <source>
        <strain evidence="6 7">IBRC-M 10780</strain>
    </source>
</reference>
<proteinExistence type="predicted"/>
<accession>A0A1I0GH19</accession>
<feature type="transmembrane region" description="Helical" evidence="5">
    <location>
        <begin position="50"/>
        <end position="72"/>
    </location>
</feature>
<dbReference type="Proteomes" id="UP000198618">
    <property type="component" value="Unassembled WGS sequence"/>
</dbReference>
<dbReference type="AlphaFoldDB" id="A0A1I0GH19"/>
<evidence type="ECO:0000256" key="1">
    <source>
        <dbReference type="ARBA" id="ARBA00022475"/>
    </source>
</evidence>
<keyword evidence="7" id="KW-1185">Reference proteome</keyword>
<name>A0A1I0GH19_9BACI</name>
<evidence type="ECO:0000313" key="6">
    <source>
        <dbReference type="EMBL" id="SET69430.1"/>
    </source>
</evidence>
<dbReference type="InterPro" id="IPR020912">
    <property type="entry name" value="UPF0295"/>
</dbReference>
<dbReference type="Pfam" id="PF11023">
    <property type="entry name" value="DUF2614"/>
    <property type="match status" value="1"/>
</dbReference>
<feature type="transmembrane region" description="Helical" evidence="5">
    <location>
        <begin position="22"/>
        <end position="44"/>
    </location>
</feature>
<evidence type="ECO:0000256" key="3">
    <source>
        <dbReference type="ARBA" id="ARBA00022989"/>
    </source>
</evidence>
<evidence type="ECO:0000256" key="2">
    <source>
        <dbReference type="ARBA" id="ARBA00022692"/>
    </source>
</evidence>
<evidence type="ECO:0000313" key="7">
    <source>
        <dbReference type="Proteomes" id="UP000198618"/>
    </source>
</evidence>
<dbReference type="EMBL" id="FOHE01000021">
    <property type="protein sequence ID" value="SET69430.1"/>
    <property type="molecule type" value="Genomic_DNA"/>
</dbReference>
<gene>
    <name evidence="6" type="ORF">SAMN05216389_12121</name>
</gene>
<keyword evidence="2 5" id="KW-0812">Transmembrane</keyword>
<keyword evidence="3 5" id="KW-1133">Transmembrane helix</keyword>
<evidence type="ECO:0000256" key="4">
    <source>
        <dbReference type="ARBA" id="ARBA00023136"/>
    </source>
</evidence>
<keyword evidence="4 5" id="KW-0472">Membrane</keyword>
<protein>
    <submittedName>
        <fullName evidence="6">Zinc-ribbon containing domain-containing protein</fullName>
    </submittedName>
</protein>
<dbReference type="RefSeq" id="WP_090872055.1">
    <property type="nucleotide sequence ID" value="NZ_FOHE01000021.1"/>
</dbReference>
<sequence>MSHAYEYMTLEITKKKPKKLSWAWRIPAMVVLPAIALFMTLIGLLMSLTIIGFIFAIPLFMGALGMAVYPFAPGKFKSYKVTCPNCDKKATVLQDREDFKCRRCGMPVALKWHS</sequence>
<dbReference type="STRING" id="930131.SAMN05216389_12121"/>
<evidence type="ECO:0000256" key="5">
    <source>
        <dbReference type="SAM" id="Phobius"/>
    </source>
</evidence>
<organism evidence="6 7">
    <name type="scientific">Oceanobacillus limi</name>
    <dbReference type="NCBI Taxonomy" id="930131"/>
    <lineage>
        <taxon>Bacteria</taxon>
        <taxon>Bacillati</taxon>
        <taxon>Bacillota</taxon>
        <taxon>Bacilli</taxon>
        <taxon>Bacillales</taxon>
        <taxon>Bacillaceae</taxon>
        <taxon>Oceanobacillus</taxon>
    </lineage>
</organism>